<dbReference type="InterPro" id="IPR027417">
    <property type="entry name" value="P-loop_NTPase"/>
</dbReference>
<dbReference type="PANTHER" id="PTHR10039:SF5">
    <property type="entry name" value="NACHT DOMAIN-CONTAINING PROTEIN"/>
    <property type="match status" value="1"/>
</dbReference>
<dbReference type="InterPro" id="IPR029058">
    <property type="entry name" value="AB_hydrolase_fold"/>
</dbReference>
<evidence type="ECO:0000313" key="4">
    <source>
        <dbReference type="Proteomes" id="UP001303160"/>
    </source>
</evidence>
<proteinExistence type="predicted"/>
<keyword evidence="1" id="KW-0677">Repeat</keyword>
<dbReference type="Proteomes" id="UP001303160">
    <property type="component" value="Unassembled WGS sequence"/>
</dbReference>
<sequence length="1001" mass="113572">MPPNVAANGLTVVVCPPDPLLDVIFVHGFTGDPHHTWSQRVKSPSLLEKDRLSNKIRRIFSSSNRGDSESDVPSRPKEAVVYWPQDLLPAVLPKARVLTYGYDTHIRHGVFGPSLARAQVYHIAWGFLQEIAGLRGGVSGMVASEGYDPRTGAASRTRPILFVAHSLGGIIVKEMLRRSSGCYTGHPHLRTVSECTAGLMFFGTPHPGANPRGILRSVAEGLAKVLGFRINEEIMETLLPTSERLRELRDEFGPLAQFRGWRIHSFQEQIGLQALNGDKVVEDPSSTMDLPGIETTQHIARNHMDMCRFAGPDDVEFRKVAHALGSMATWCQTRDSETDERRREEALVPAEREADARRRVLLKSLAFDRMDARQLAIKDAHIETCKWLPENQQFLAWQDGTKLQDHHGFLWVRGHAGTGKSTLTKFALSREKDRSSNEDTIILSFFFNARGGPLERSVEGLYRALLLQLLEKAPDIIRVLDNFREFIYTALREDNVWSVESLRAIFEEALQGLQDMAVVCYIDALDECDASQIGLMLSSFEDLGRIAVSSGKQVRIFFTSRHYPALDIEKGLKFDLETQQGHTEDIKKYIESKLKAKGHHKADELKQRVQERSNGVFMWVALVVDMPNKNLLRGRIFSVWETLNKIPTDLHSLFYDIVNTRIENPDEKDDLLLSIQWVLYSRRLLQPKELYIGVMCGQKSKGRSTFQLEDWQSFKPSPHDLRQFITDASKGFIEIEGFSSWDVPPGRLLLLYEMTSAKSYDAITVQFIHESVRTFLSDPKTLGKLWPDLGNNFDGQAHETLKRCCQVSLRVDPSQLPSGRKLLSQFPLFKYAMKYVLYHAEQAQAWGIDQSDFLTKFDLAHYVSLWNLLKREQESPSVSLSYLVAKHNYPVFCRTLAMRKGDYLQPGTGKYLCPLFAARAAGSLTATREMMNIHLESNAVCTMENSPAIKTLYHDYFHQCERDPRIEEDFNPGTPKIAWEKIVKIGDETLLFALLTTDQDP</sequence>
<feature type="domain" description="Nephrocystin 3-like N-terminal" evidence="2">
    <location>
        <begin position="383"/>
        <end position="561"/>
    </location>
</feature>
<keyword evidence="4" id="KW-1185">Reference proteome</keyword>
<dbReference type="Gene3D" id="3.40.50.300">
    <property type="entry name" value="P-loop containing nucleotide triphosphate hydrolases"/>
    <property type="match status" value="1"/>
</dbReference>
<dbReference type="AlphaFoldDB" id="A0AAN6XQK7"/>
<protein>
    <recommendedName>
        <fullName evidence="2">Nephrocystin 3-like N-terminal domain-containing protein</fullName>
    </recommendedName>
</protein>
<accession>A0AAN6XQK7</accession>
<dbReference type="EMBL" id="MU863878">
    <property type="protein sequence ID" value="KAK4205113.1"/>
    <property type="molecule type" value="Genomic_DNA"/>
</dbReference>
<dbReference type="SUPFAM" id="SSF53474">
    <property type="entry name" value="alpha/beta-Hydrolases"/>
    <property type="match status" value="1"/>
</dbReference>
<reference evidence="3" key="2">
    <citation type="submission" date="2023-05" db="EMBL/GenBank/DDBJ databases">
        <authorList>
            <consortium name="Lawrence Berkeley National Laboratory"/>
            <person name="Steindorff A."/>
            <person name="Hensen N."/>
            <person name="Bonometti L."/>
            <person name="Westerberg I."/>
            <person name="Brannstrom I.O."/>
            <person name="Guillou S."/>
            <person name="Cros-Aarteil S."/>
            <person name="Calhoun S."/>
            <person name="Haridas S."/>
            <person name="Kuo A."/>
            <person name="Mondo S."/>
            <person name="Pangilinan J."/>
            <person name="Riley R."/>
            <person name="Labutti K."/>
            <person name="Andreopoulos B."/>
            <person name="Lipzen A."/>
            <person name="Chen C."/>
            <person name="Yanf M."/>
            <person name="Daum C."/>
            <person name="Ng V."/>
            <person name="Clum A."/>
            <person name="Ohm R."/>
            <person name="Martin F."/>
            <person name="Silar P."/>
            <person name="Natvig D."/>
            <person name="Lalanne C."/>
            <person name="Gautier V."/>
            <person name="Ament-Velasquez S.L."/>
            <person name="Kruys A."/>
            <person name="Hutchinson M.I."/>
            <person name="Powell A.J."/>
            <person name="Barry K."/>
            <person name="Miller A.N."/>
            <person name="Grigoriev I.V."/>
            <person name="Debuchy R."/>
            <person name="Gladieux P."/>
            <person name="Thoren M.H."/>
            <person name="Johannesson H."/>
        </authorList>
    </citation>
    <scope>NUCLEOTIDE SEQUENCE</scope>
    <source>
        <strain evidence="3">CBS 315.58</strain>
    </source>
</reference>
<dbReference type="PANTHER" id="PTHR10039">
    <property type="entry name" value="AMELOGENIN"/>
    <property type="match status" value="1"/>
</dbReference>
<evidence type="ECO:0000259" key="2">
    <source>
        <dbReference type="Pfam" id="PF24883"/>
    </source>
</evidence>
<dbReference type="Pfam" id="PF24883">
    <property type="entry name" value="NPHP3_N"/>
    <property type="match status" value="1"/>
</dbReference>
<reference evidence="3" key="1">
    <citation type="journal article" date="2023" name="Mol. Phylogenet. Evol.">
        <title>Genome-scale phylogeny and comparative genomics of the fungal order Sordariales.</title>
        <authorList>
            <person name="Hensen N."/>
            <person name="Bonometti L."/>
            <person name="Westerberg I."/>
            <person name="Brannstrom I.O."/>
            <person name="Guillou S."/>
            <person name="Cros-Aarteil S."/>
            <person name="Calhoun S."/>
            <person name="Haridas S."/>
            <person name="Kuo A."/>
            <person name="Mondo S."/>
            <person name="Pangilinan J."/>
            <person name="Riley R."/>
            <person name="LaButti K."/>
            <person name="Andreopoulos B."/>
            <person name="Lipzen A."/>
            <person name="Chen C."/>
            <person name="Yan M."/>
            <person name="Daum C."/>
            <person name="Ng V."/>
            <person name="Clum A."/>
            <person name="Steindorff A."/>
            <person name="Ohm R.A."/>
            <person name="Martin F."/>
            <person name="Silar P."/>
            <person name="Natvig D.O."/>
            <person name="Lalanne C."/>
            <person name="Gautier V."/>
            <person name="Ament-Velasquez S.L."/>
            <person name="Kruys A."/>
            <person name="Hutchinson M.I."/>
            <person name="Powell A.J."/>
            <person name="Barry K."/>
            <person name="Miller A.N."/>
            <person name="Grigoriev I.V."/>
            <person name="Debuchy R."/>
            <person name="Gladieux P."/>
            <person name="Hiltunen Thoren M."/>
            <person name="Johannesson H."/>
        </authorList>
    </citation>
    <scope>NUCLEOTIDE SEQUENCE</scope>
    <source>
        <strain evidence="3">CBS 315.58</strain>
    </source>
</reference>
<dbReference type="SUPFAM" id="SSF52540">
    <property type="entry name" value="P-loop containing nucleoside triphosphate hydrolases"/>
    <property type="match status" value="1"/>
</dbReference>
<dbReference type="Gene3D" id="3.40.50.1820">
    <property type="entry name" value="alpha/beta hydrolase"/>
    <property type="match status" value="1"/>
</dbReference>
<gene>
    <name evidence="3" type="ORF">QBC40DRAFT_261106</name>
</gene>
<name>A0AAN6XQK7_9PEZI</name>
<evidence type="ECO:0000313" key="3">
    <source>
        <dbReference type="EMBL" id="KAK4205113.1"/>
    </source>
</evidence>
<comment type="caution">
    <text evidence="3">The sequence shown here is derived from an EMBL/GenBank/DDBJ whole genome shotgun (WGS) entry which is preliminary data.</text>
</comment>
<organism evidence="3 4">
    <name type="scientific">Triangularia verruculosa</name>
    <dbReference type="NCBI Taxonomy" id="2587418"/>
    <lineage>
        <taxon>Eukaryota</taxon>
        <taxon>Fungi</taxon>
        <taxon>Dikarya</taxon>
        <taxon>Ascomycota</taxon>
        <taxon>Pezizomycotina</taxon>
        <taxon>Sordariomycetes</taxon>
        <taxon>Sordariomycetidae</taxon>
        <taxon>Sordariales</taxon>
        <taxon>Podosporaceae</taxon>
        <taxon>Triangularia</taxon>
    </lineage>
</organism>
<evidence type="ECO:0000256" key="1">
    <source>
        <dbReference type="ARBA" id="ARBA00022737"/>
    </source>
</evidence>
<dbReference type="InterPro" id="IPR056884">
    <property type="entry name" value="NPHP3-like_N"/>
</dbReference>